<dbReference type="InterPro" id="IPR025962">
    <property type="entry name" value="SdpI/YhfL"/>
</dbReference>
<proteinExistence type="predicted"/>
<dbReference type="RefSeq" id="WP_053402823.1">
    <property type="nucleotide sequence ID" value="NZ_JAMAUM010000003.1"/>
</dbReference>
<keyword evidence="1" id="KW-1133">Transmembrane helix</keyword>
<feature type="transmembrane region" description="Helical" evidence="1">
    <location>
        <begin position="6"/>
        <end position="24"/>
    </location>
</feature>
<sequence>MILSLATDFIIPILMITVGVIFTFKPPQNINSLYGYRSPRSQSSQESWNYSQKLLGTYSLQLGVLLLFVNILVALLSPYSSNATSLLNAILGIIVLILPIILIEKKLRAFASH</sequence>
<gene>
    <name evidence="2" type="ORF">AMD01_17970</name>
</gene>
<dbReference type="PATRIC" id="fig|284581.3.peg.3108"/>
<dbReference type="Pfam" id="PF13630">
    <property type="entry name" value="SdpI"/>
    <property type="match status" value="1"/>
</dbReference>
<organism evidence="2 3">
    <name type="scientific">Priestia koreensis</name>
    <dbReference type="NCBI Taxonomy" id="284581"/>
    <lineage>
        <taxon>Bacteria</taxon>
        <taxon>Bacillati</taxon>
        <taxon>Bacillota</taxon>
        <taxon>Bacilli</taxon>
        <taxon>Bacillales</taxon>
        <taxon>Bacillaceae</taxon>
        <taxon>Priestia</taxon>
    </lineage>
</organism>
<dbReference type="AlphaFoldDB" id="A0A0M0KW29"/>
<protein>
    <recommendedName>
        <fullName evidence="4">SdpI/YhfL protein family</fullName>
    </recommendedName>
</protein>
<keyword evidence="3" id="KW-1185">Reference proteome</keyword>
<evidence type="ECO:0000313" key="3">
    <source>
        <dbReference type="Proteomes" id="UP000037558"/>
    </source>
</evidence>
<evidence type="ECO:0000313" key="2">
    <source>
        <dbReference type="EMBL" id="KOO43016.1"/>
    </source>
</evidence>
<evidence type="ECO:0000256" key="1">
    <source>
        <dbReference type="SAM" id="Phobius"/>
    </source>
</evidence>
<feature type="transmembrane region" description="Helical" evidence="1">
    <location>
        <begin position="85"/>
        <end position="103"/>
    </location>
</feature>
<dbReference type="EMBL" id="LILC01000023">
    <property type="protein sequence ID" value="KOO43016.1"/>
    <property type="molecule type" value="Genomic_DNA"/>
</dbReference>
<dbReference type="Proteomes" id="UP000037558">
    <property type="component" value="Unassembled WGS sequence"/>
</dbReference>
<reference evidence="3" key="1">
    <citation type="submission" date="2015-08" db="EMBL/GenBank/DDBJ databases">
        <title>Fjat-14210 dsm16467.</title>
        <authorList>
            <person name="Liu B."/>
            <person name="Wang J."/>
            <person name="Zhu Y."/>
            <person name="Liu G."/>
            <person name="Chen Q."/>
            <person name="Chen Z."/>
            <person name="Lan J."/>
            <person name="Che J."/>
            <person name="Ge C."/>
            <person name="Shi H."/>
            <person name="Pan Z."/>
            <person name="Liu X."/>
        </authorList>
    </citation>
    <scope>NUCLEOTIDE SEQUENCE [LARGE SCALE GENOMIC DNA]</scope>
    <source>
        <strain evidence="3">DSM 16467</strain>
    </source>
</reference>
<keyword evidence="1" id="KW-0472">Membrane</keyword>
<feature type="transmembrane region" description="Helical" evidence="1">
    <location>
        <begin position="58"/>
        <end position="79"/>
    </location>
</feature>
<comment type="caution">
    <text evidence="2">The sequence shown here is derived from an EMBL/GenBank/DDBJ whole genome shotgun (WGS) entry which is preliminary data.</text>
</comment>
<name>A0A0M0KW29_9BACI</name>
<evidence type="ECO:0008006" key="4">
    <source>
        <dbReference type="Google" id="ProtNLM"/>
    </source>
</evidence>
<keyword evidence="1" id="KW-0812">Transmembrane</keyword>
<accession>A0A0M0KW29</accession>
<dbReference type="OrthoDB" id="3173919at2"/>